<dbReference type="OrthoDB" id="63112at2759"/>
<name>A0A9P7GTF2_9AGAR</name>
<dbReference type="PANTHER" id="PTHR15396:SF1">
    <property type="entry name" value="RIBONUCLEASE P PROTEIN SUBUNIT P40"/>
    <property type="match status" value="1"/>
</dbReference>
<dbReference type="AlphaFoldDB" id="A0A9P7GTF2"/>
<keyword evidence="2" id="KW-1185">Reference proteome</keyword>
<reference evidence="1" key="2">
    <citation type="submission" date="2021-10" db="EMBL/GenBank/DDBJ databases">
        <title>Phylogenomics reveals ancestral predisposition of the termite-cultivated fungus Termitomyces towards a domesticated lifestyle.</title>
        <authorList>
            <person name="Auxier B."/>
            <person name="Grum-Grzhimaylo A."/>
            <person name="Cardenas M.E."/>
            <person name="Lodge J.D."/>
            <person name="Laessoe T."/>
            <person name="Pedersen O."/>
            <person name="Smith M.E."/>
            <person name="Kuyper T.W."/>
            <person name="Franco-Molano E.A."/>
            <person name="Baroni T.J."/>
            <person name="Aanen D.K."/>
        </authorList>
    </citation>
    <scope>NUCLEOTIDE SEQUENCE</scope>
    <source>
        <strain evidence="1">D49</strain>
    </source>
</reference>
<dbReference type="Proteomes" id="UP000717328">
    <property type="component" value="Unassembled WGS sequence"/>
</dbReference>
<dbReference type="EMBL" id="JABCKI010000017">
    <property type="protein sequence ID" value="KAG5654183.1"/>
    <property type="molecule type" value="Genomic_DNA"/>
</dbReference>
<dbReference type="Pfam" id="PF08584">
    <property type="entry name" value="Ribonuc_P_40"/>
    <property type="match status" value="1"/>
</dbReference>
<dbReference type="GO" id="GO:0000172">
    <property type="term" value="C:ribonuclease MRP complex"/>
    <property type="evidence" value="ECO:0007669"/>
    <property type="project" value="TreeGrafter"/>
</dbReference>
<accession>A0A9P7GTF2</accession>
<protein>
    <submittedName>
        <fullName evidence="1">Uncharacterized protein</fullName>
    </submittedName>
</protein>
<gene>
    <name evidence="1" type="ORF">H0H81_006565</name>
</gene>
<dbReference type="InterPro" id="IPR013893">
    <property type="entry name" value="RNase_P_Rpp40"/>
</dbReference>
<sequence length="386" mass="42892">MGITLPEQRRVKITVDTHSTPLKLQSLAASRPFTRQVDVVFSSSAILESTLVKLQTRYSTGRVRLAEVVDSTGAFANFFLQPEGCFTMLSTCAHTDDVWCIDPRGILTLLVAKDTYERLGLLGKKLPFKAHADTYVIRIPLQRNAESTANRVRWKEALKLWDARRESEGTGAWDVLYSSNDSNLPEPQVAEMHVQEVHCQARQFADVHVPTPTLRQHPILPQTTTQQVPANEEIDDWETEMVGLFEWVGMACLGSQRLNANDRADPYVALYECPEPSHVGSLTHLRWKGFVGPTFLQSIINTVLASLKTLSPDAAERPFVAITAHACTASPVTYIPPGPRSGDGPVRLARTDGEDTWCLFAMPGSVSQSLDWAMVESLGQYDTRWG</sequence>
<evidence type="ECO:0000313" key="1">
    <source>
        <dbReference type="EMBL" id="KAG5654183.1"/>
    </source>
</evidence>
<reference evidence="1" key="1">
    <citation type="submission" date="2021-02" db="EMBL/GenBank/DDBJ databases">
        <authorList>
            <person name="Nieuwenhuis M."/>
            <person name="Van De Peppel L.J.J."/>
        </authorList>
    </citation>
    <scope>NUCLEOTIDE SEQUENCE</scope>
    <source>
        <strain evidence="1">D49</strain>
    </source>
</reference>
<comment type="caution">
    <text evidence="1">The sequence shown here is derived from an EMBL/GenBank/DDBJ whole genome shotgun (WGS) entry which is preliminary data.</text>
</comment>
<dbReference type="GO" id="GO:0030681">
    <property type="term" value="C:multimeric ribonuclease P complex"/>
    <property type="evidence" value="ECO:0007669"/>
    <property type="project" value="TreeGrafter"/>
</dbReference>
<dbReference type="GO" id="GO:0001682">
    <property type="term" value="P:tRNA 5'-leader removal"/>
    <property type="evidence" value="ECO:0007669"/>
    <property type="project" value="InterPro"/>
</dbReference>
<dbReference type="GO" id="GO:0000171">
    <property type="term" value="F:ribonuclease MRP activity"/>
    <property type="evidence" value="ECO:0007669"/>
    <property type="project" value="TreeGrafter"/>
</dbReference>
<dbReference type="GO" id="GO:0000447">
    <property type="term" value="P:endonucleolytic cleavage in ITS1 to separate SSU-rRNA from 5.8S rRNA and LSU-rRNA from tricistronic rRNA transcript (SSU-rRNA, 5.8S rRNA, LSU-rRNA)"/>
    <property type="evidence" value="ECO:0007669"/>
    <property type="project" value="TreeGrafter"/>
</dbReference>
<dbReference type="GO" id="GO:0004526">
    <property type="term" value="F:ribonuclease P activity"/>
    <property type="evidence" value="ECO:0007669"/>
    <property type="project" value="TreeGrafter"/>
</dbReference>
<evidence type="ECO:0000313" key="2">
    <source>
        <dbReference type="Proteomes" id="UP000717328"/>
    </source>
</evidence>
<proteinExistence type="predicted"/>
<organism evidence="1 2">
    <name type="scientific">Sphagnurus paluster</name>
    <dbReference type="NCBI Taxonomy" id="117069"/>
    <lineage>
        <taxon>Eukaryota</taxon>
        <taxon>Fungi</taxon>
        <taxon>Dikarya</taxon>
        <taxon>Basidiomycota</taxon>
        <taxon>Agaricomycotina</taxon>
        <taxon>Agaricomycetes</taxon>
        <taxon>Agaricomycetidae</taxon>
        <taxon>Agaricales</taxon>
        <taxon>Tricholomatineae</taxon>
        <taxon>Lyophyllaceae</taxon>
        <taxon>Sphagnurus</taxon>
    </lineage>
</organism>
<dbReference type="PANTHER" id="PTHR15396">
    <property type="entry name" value="RIBONUCLEASE P PROTEIN SUBUNIT P40"/>
    <property type="match status" value="1"/>
</dbReference>